<evidence type="ECO:0000313" key="7">
    <source>
        <dbReference type="Proteomes" id="UP000245535"/>
    </source>
</evidence>
<accession>A0A315ZCX3</accession>
<feature type="transmembrane region" description="Helical" evidence="3">
    <location>
        <begin position="513"/>
        <end position="534"/>
    </location>
</feature>
<sequence length="857" mass="97090">MIDTLSGNLGHFLMIVAFVFAIASAVYYGLVELGVLDKGIGKKYGRLAFYVHGLSVIGVVAILFSIIYQHKYEYYYAWSHSSNNLPVHFMISCFWEGQEGSFLLWIFWHVILGFFVIRTAKKWENSAMLIFSLVQAFLVSMILGIDLWGMKLGSSPFILLRDAVAAPIFEMNPNYIPTDGNGLNPLLQNYWMVIHPPTLFLGFAATLVPFAFLMAGLVKRDYTGWIKPALGWTVFGVFILGLGIMMGAYWAYETLNFGGYWNWDPVENAVYIPWLVMVGALHLMLVYRKNGTALVSAMILTMASFLLVLYATFLTRSGVLGEASVHSFTDLGLSGQLVVYLLFFVVIAIGLLAYRWKELPKKDNEVTAYSREFWIFMGATILCIASFQVFLPTSIPAFNSFLGFFGVNSNWAPPADAVTFYTTYQKWFAVIIAILSGTGQYFYWQKLDSRAKVWDKMMIPVIVTMVATTAVLLAGKVDDLSYIILLTASMYSVISNAFVLIKLFSTKNANLSGGAISHIGIALMLIGIMFSSGYSNTISLNMSGRQYSSQFSEEMNKENLLLFRNESKQMRDYMLTYKGPRMESEDIPGYIERESLMFFEDPYKAILKEDIVQKGETYGHKGDTIQIYNENIYYEVEYRRKSSKDGKEEVFSLYPRVQHNEQMGVVPSPGIVNYPDRDIYTHITQMAVDDEEVEWSEPMQKEVAVGDTIIVHDFFMVFDGVVRESVMPGVELGEGDVALRANLRVLGNRQDHDIRPFFVIKGGQVGLVPDTKRDLGLKVQLDEINPKDEKFKFTMQTTQRDWIILKAVEKPLINLLWIGTIVLCIGTCISMSRRFKDYANDKKEVEDKAEEKEEILA</sequence>
<feature type="transmembrane region" description="Helical" evidence="3">
    <location>
        <begin position="271"/>
        <end position="287"/>
    </location>
</feature>
<dbReference type="RefSeq" id="WP_109617094.1">
    <property type="nucleotide sequence ID" value="NZ_QGDO01000002.1"/>
</dbReference>
<gene>
    <name evidence="6" type="ORF">BC781_102506</name>
</gene>
<feature type="domain" description="Cytochrome c-type biogenesis protein CcmF C-terminal" evidence="5">
    <location>
        <begin position="340"/>
        <end position="543"/>
    </location>
</feature>
<feature type="transmembrane region" description="Helical" evidence="3">
    <location>
        <begin position="456"/>
        <end position="474"/>
    </location>
</feature>
<feature type="transmembrane region" description="Helical" evidence="3">
    <location>
        <begin position="230"/>
        <end position="251"/>
    </location>
</feature>
<dbReference type="PRINTS" id="PR01410">
    <property type="entry name" value="CCBIOGENESIS"/>
</dbReference>
<feature type="domain" description="Cytochrome c assembly protein" evidence="4">
    <location>
        <begin position="99"/>
        <end position="317"/>
    </location>
</feature>
<dbReference type="GO" id="GO:0017004">
    <property type="term" value="P:cytochrome complex assembly"/>
    <property type="evidence" value="ECO:0007669"/>
    <property type="project" value="UniProtKB-KW"/>
</dbReference>
<reference evidence="6 7" key="1">
    <citation type="submission" date="2018-03" db="EMBL/GenBank/DDBJ databases">
        <title>Genomic Encyclopedia of Archaeal and Bacterial Type Strains, Phase II (KMG-II): from individual species to whole genera.</title>
        <authorList>
            <person name="Goeker M."/>
        </authorList>
    </citation>
    <scope>NUCLEOTIDE SEQUENCE [LARGE SCALE GENOMIC DNA]</scope>
    <source>
        <strain evidence="6 7">DSM 28229</strain>
    </source>
</reference>
<evidence type="ECO:0000256" key="3">
    <source>
        <dbReference type="SAM" id="Phobius"/>
    </source>
</evidence>
<keyword evidence="7" id="KW-1185">Reference proteome</keyword>
<feature type="transmembrane region" description="Helical" evidence="3">
    <location>
        <begin position="427"/>
        <end position="444"/>
    </location>
</feature>
<protein>
    <submittedName>
        <fullName evidence="6">Cytochrome c-type biogenesis protein CcmF</fullName>
    </submittedName>
</protein>
<dbReference type="PANTHER" id="PTHR43653:SF1">
    <property type="entry name" value="CYTOCHROME C-TYPE BIOGENESIS PROTEIN CCMF"/>
    <property type="match status" value="1"/>
</dbReference>
<evidence type="ECO:0000259" key="4">
    <source>
        <dbReference type="Pfam" id="PF01578"/>
    </source>
</evidence>
<dbReference type="Pfam" id="PF01578">
    <property type="entry name" value="Cytochrom_C_asm"/>
    <property type="match status" value="1"/>
</dbReference>
<evidence type="ECO:0000256" key="1">
    <source>
        <dbReference type="ARBA" id="ARBA00009186"/>
    </source>
</evidence>
<proteinExistence type="inferred from homology"/>
<dbReference type="Pfam" id="PF16327">
    <property type="entry name" value="CcmF_C"/>
    <property type="match status" value="1"/>
</dbReference>
<dbReference type="GO" id="GO:0015232">
    <property type="term" value="F:heme transmembrane transporter activity"/>
    <property type="evidence" value="ECO:0007669"/>
    <property type="project" value="InterPro"/>
</dbReference>
<dbReference type="GO" id="GO:0020037">
    <property type="term" value="F:heme binding"/>
    <property type="evidence" value="ECO:0007669"/>
    <property type="project" value="InterPro"/>
</dbReference>
<feature type="transmembrane region" description="Helical" evidence="3">
    <location>
        <begin position="47"/>
        <end position="68"/>
    </location>
</feature>
<evidence type="ECO:0000259" key="5">
    <source>
        <dbReference type="Pfam" id="PF16327"/>
    </source>
</evidence>
<dbReference type="Proteomes" id="UP000245535">
    <property type="component" value="Unassembled WGS sequence"/>
</dbReference>
<dbReference type="InterPro" id="IPR003567">
    <property type="entry name" value="Cyt_c_biogenesis"/>
</dbReference>
<feature type="transmembrane region" description="Helical" evidence="3">
    <location>
        <begin position="374"/>
        <end position="407"/>
    </location>
</feature>
<dbReference type="EMBL" id="QGDO01000002">
    <property type="protein sequence ID" value="PWJ42959.1"/>
    <property type="molecule type" value="Genomic_DNA"/>
</dbReference>
<feature type="transmembrane region" description="Helical" evidence="3">
    <location>
        <begin position="102"/>
        <end position="120"/>
    </location>
</feature>
<feature type="transmembrane region" description="Helical" evidence="3">
    <location>
        <begin position="199"/>
        <end position="218"/>
    </location>
</feature>
<feature type="transmembrane region" description="Helical" evidence="3">
    <location>
        <begin position="333"/>
        <end position="354"/>
    </location>
</feature>
<feature type="transmembrane region" description="Helical" evidence="3">
    <location>
        <begin position="127"/>
        <end position="150"/>
    </location>
</feature>
<organism evidence="6 7">
    <name type="scientific">Sediminitomix flava</name>
    <dbReference type="NCBI Taxonomy" id="379075"/>
    <lineage>
        <taxon>Bacteria</taxon>
        <taxon>Pseudomonadati</taxon>
        <taxon>Bacteroidota</taxon>
        <taxon>Cytophagia</taxon>
        <taxon>Cytophagales</taxon>
        <taxon>Flammeovirgaceae</taxon>
        <taxon>Sediminitomix</taxon>
    </lineage>
</organism>
<dbReference type="GO" id="GO:0016020">
    <property type="term" value="C:membrane"/>
    <property type="evidence" value="ECO:0007669"/>
    <property type="project" value="InterPro"/>
</dbReference>
<feature type="transmembrane region" description="Helical" evidence="3">
    <location>
        <begin position="294"/>
        <end position="313"/>
    </location>
</feature>
<name>A0A315ZCX3_SEDFL</name>
<feature type="transmembrane region" description="Helical" evidence="3">
    <location>
        <begin position="12"/>
        <end position="35"/>
    </location>
</feature>
<feature type="transmembrane region" description="Helical" evidence="3">
    <location>
        <begin position="812"/>
        <end position="832"/>
    </location>
</feature>
<comment type="similarity">
    <text evidence="1">Belongs to the CcmF/CycK/Ccl1/NrfE/CcsA family.</text>
</comment>
<keyword evidence="3" id="KW-0472">Membrane</keyword>
<evidence type="ECO:0000313" key="6">
    <source>
        <dbReference type="EMBL" id="PWJ42959.1"/>
    </source>
</evidence>
<keyword evidence="3" id="KW-0812">Transmembrane</keyword>
<evidence type="ECO:0000256" key="2">
    <source>
        <dbReference type="ARBA" id="ARBA00022748"/>
    </source>
</evidence>
<keyword evidence="3" id="KW-1133">Transmembrane helix</keyword>
<dbReference type="InterPro" id="IPR032523">
    <property type="entry name" value="CcmF_C"/>
</dbReference>
<dbReference type="InterPro" id="IPR002541">
    <property type="entry name" value="Cyt_c_assembly"/>
</dbReference>
<keyword evidence="2" id="KW-0201">Cytochrome c-type biogenesis</keyword>
<dbReference type="PANTHER" id="PTHR43653">
    <property type="entry name" value="CYTOCHROME C ASSEMBLY PROTEIN-RELATED"/>
    <property type="match status" value="1"/>
</dbReference>
<dbReference type="AlphaFoldDB" id="A0A315ZCX3"/>
<comment type="caution">
    <text evidence="6">The sequence shown here is derived from an EMBL/GenBank/DDBJ whole genome shotgun (WGS) entry which is preliminary data.</text>
</comment>
<feature type="transmembrane region" description="Helical" evidence="3">
    <location>
        <begin position="480"/>
        <end position="501"/>
    </location>
</feature>
<dbReference type="OrthoDB" id="9761451at2"/>